<dbReference type="AlphaFoldDB" id="A0AB34IUG2"/>
<dbReference type="Proteomes" id="UP001515480">
    <property type="component" value="Unassembled WGS sequence"/>
</dbReference>
<dbReference type="PROSITE" id="PS50106">
    <property type="entry name" value="PDZ"/>
    <property type="match status" value="2"/>
</dbReference>
<dbReference type="InterPro" id="IPR041489">
    <property type="entry name" value="PDZ_6"/>
</dbReference>
<organism evidence="2 3">
    <name type="scientific">Prymnesium parvum</name>
    <name type="common">Toxic golden alga</name>
    <dbReference type="NCBI Taxonomy" id="97485"/>
    <lineage>
        <taxon>Eukaryota</taxon>
        <taxon>Haptista</taxon>
        <taxon>Haptophyta</taxon>
        <taxon>Prymnesiophyceae</taxon>
        <taxon>Prymnesiales</taxon>
        <taxon>Prymnesiaceae</taxon>
        <taxon>Prymnesium</taxon>
    </lineage>
</organism>
<dbReference type="Pfam" id="PF17820">
    <property type="entry name" value="PDZ_6"/>
    <property type="match status" value="1"/>
</dbReference>
<proteinExistence type="predicted"/>
<dbReference type="SMART" id="SM00228">
    <property type="entry name" value="PDZ"/>
    <property type="match status" value="2"/>
</dbReference>
<evidence type="ECO:0000313" key="3">
    <source>
        <dbReference type="Proteomes" id="UP001515480"/>
    </source>
</evidence>
<dbReference type="Gene3D" id="2.30.42.10">
    <property type="match status" value="2"/>
</dbReference>
<gene>
    <name evidence="2" type="ORF">AB1Y20_008088</name>
</gene>
<sequence>MLRRFIAQKKDACETLDITVARSSGKLGLVLTMNSSRVMQVTKGSAAESSGIRSFDRIIAVNGSPVTTTLGDLLAIQQGTTIVLRVERPPPSEHQKIKAEEDAIAAALVLTGSSSTKASRRSGAKTSVDSAKIPAIGMECHTITLLRTDNPLAGLEIGPRSEILIVTLDSTAHKAGLRVGDIIFKLNGKELLQGNGDQEASDAQGKSFGDVLNSLGASDDLVLSVRRGRAFDEPISHEGRVSSAVI</sequence>
<feature type="domain" description="PDZ" evidence="1">
    <location>
        <begin position="17"/>
        <end position="90"/>
    </location>
</feature>
<accession>A0AB34IUG2</accession>
<comment type="caution">
    <text evidence="2">The sequence shown here is derived from an EMBL/GenBank/DDBJ whole genome shotgun (WGS) entry which is preliminary data.</text>
</comment>
<evidence type="ECO:0000259" key="1">
    <source>
        <dbReference type="PROSITE" id="PS50106"/>
    </source>
</evidence>
<evidence type="ECO:0000313" key="2">
    <source>
        <dbReference type="EMBL" id="KAL1507239.1"/>
    </source>
</evidence>
<reference evidence="2 3" key="1">
    <citation type="journal article" date="2024" name="Science">
        <title>Giant polyketide synthase enzymes in the biosynthesis of giant marine polyether toxins.</title>
        <authorList>
            <person name="Fallon T.R."/>
            <person name="Shende V.V."/>
            <person name="Wierzbicki I.H."/>
            <person name="Pendleton A.L."/>
            <person name="Watervoot N.F."/>
            <person name="Auber R.P."/>
            <person name="Gonzalez D.J."/>
            <person name="Wisecaver J.H."/>
            <person name="Moore B.S."/>
        </authorList>
    </citation>
    <scope>NUCLEOTIDE SEQUENCE [LARGE SCALE GENOMIC DNA]</scope>
    <source>
        <strain evidence="2 3">12B1</strain>
    </source>
</reference>
<dbReference type="InterPro" id="IPR036034">
    <property type="entry name" value="PDZ_sf"/>
</dbReference>
<protein>
    <recommendedName>
        <fullName evidence="1">PDZ domain-containing protein</fullName>
    </recommendedName>
</protein>
<dbReference type="EMBL" id="JBGBPQ010000018">
    <property type="protein sequence ID" value="KAL1507239.1"/>
    <property type="molecule type" value="Genomic_DNA"/>
</dbReference>
<dbReference type="InterPro" id="IPR001478">
    <property type="entry name" value="PDZ"/>
</dbReference>
<feature type="domain" description="PDZ" evidence="1">
    <location>
        <begin position="142"/>
        <end position="200"/>
    </location>
</feature>
<keyword evidence="3" id="KW-1185">Reference proteome</keyword>
<dbReference type="SUPFAM" id="SSF50156">
    <property type="entry name" value="PDZ domain-like"/>
    <property type="match status" value="2"/>
</dbReference>
<name>A0AB34IUG2_PRYPA</name>